<feature type="signal peptide" evidence="1">
    <location>
        <begin position="1"/>
        <end position="26"/>
    </location>
</feature>
<gene>
    <name evidence="3" type="ORF">Pla133_19980</name>
</gene>
<evidence type="ECO:0000259" key="2">
    <source>
        <dbReference type="Pfam" id="PF13360"/>
    </source>
</evidence>
<dbReference type="AlphaFoldDB" id="A0A518BIX8"/>
<evidence type="ECO:0000256" key="1">
    <source>
        <dbReference type="SAM" id="SignalP"/>
    </source>
</evidence>
<dbReference type="Gene3D" id="2.130.10.10">
    <property type="entry name" value="YVTN repeat-like/Quinoprotein amine dehydrogenase"/>
    <property type="match status" value="2"/>
</dbReference>
<feature type="domain" description="Pyrrolo-quinoline quinone repeat" evidence="2">
    <location>
        <begin position="121"/>
        <end position="298"/>
    </location>
</feature>
<keyword evidence="4" id="KW-1185">Reference proteome</keyword>
<dbReference type="InterPro" id="IPR011047">
    <property type="entry name" value="Quinoprotein_ADH-like_sf"/>
</dbReference>
<dbReference type="Gene3D" id="2.40.10.480">
    <property type="match status" value="1"/>
</dbReference>
<proteinExistence type="predicted"/>
<dbReference type="SUPFAM" id="SSF50998">
    <property type="entry name" value="Quinoprotein alcohol dehydrogenase-like"/>
    <property type="match status" value="1"/>
</dbReference>
<dbReference type="RefSeq" id="WP_145064723.1">
    <property type="nucleotide sequence ID" value="NZ_CP036287.1"/>
</dbReference>
<dbReference type="InterPro" id="IPR011044">
    <property type="entry name" value="Quino_amine_DH_bsu"/>
</dbReference>
<evidence type="ECO:0000313" key="4">
    <source>
        <dbReference type="Proteomes" id="UP000316921"/>
    </source>
</evidence>
<dbReference type="SUPFAM" id="SSF50969">
    <property type="entry name" value="YVTN repeat-like/Quinoprotein amine dehydrogenase"/>
    <property type="match status" value="1"/>
</dbReference>
<name>A0A518BIX8_9BACT</name>
<protein>
    <recommendedName>
        <fullName evidence="2">Pyrrolo-quinoline quinone repeat domain-containing protein</fullName>
    </recommendedName>
</protein>
<dbReference type="EMBL" id="CP036287">
    <property type="protein sequence ID" value="QDU66922.1"/>
    <property type="molecule type" value="Genomic_DNA"/>
</dbReference>
<keyword evidence="1" id="KW-0732">Signal</keyword>
<sequence length="1007" mass="103634" precursor="true">MTQRHAPTRLLRLTAALAAVAVPASGQSLDEDVALVGATPIPLGAELQDVPLLTASRGNSTIVLGSSYSAQGLDRLPFVTSLAPDGSVEWSWVATDSIYLAAGMFVPAEGQGVFASAHSLDGDIRIVRIDGGTQTWSVVLENPFGFNPLPYQPVLDLTGPPDGSRVFSLLQRNSPSNLLVSHDPATGASIWARELPGDASPVAFASDVSGTRLAVLLEGVGPLANDRVLGIDGATGNVLFTRNLAPILDQAVTQAICMSPDGSRVFVGSRPTNGFAENLVSLAMADGSVQWVAELPNAVRRLAYDPVGPDLIAVTQDMDQGILAPLELHAVRPTLGVVQWSVPAGPPARNGGFLHLRVEPVSQLGAVHYDSTSTPGFVAGDDSTVHVFSTVDGAAGWTQTVASDVDYIGIAGAEFVDLAGTPLVVAARAMSSIQDDSADLGVRSWTADAGQSVWANVQAFDAVVPRAEALIAPEGSPRSFASVIGSNAERTVAAIDLASGVLAWQVPLGFNPFDFVNFGAGTPLAATDDGSTVFLVRDGQSTFVPSQLAALDGATGQSLWTIDLPGMGQPRDLAVVEEPGLTPMTVGLFDQNPSATDTAIVATDFGGNILWTEGWPVGSFDTWFASALAVDRPGGRVSTLVSAQIPIDEFRVVVRDLSSGALIAAHLLTDSDFAPGVELGNPIPMDLTLGGDGADTYVLGKYLGTTQTPAHVVLARIDSVTGAPAWGVAIDPFPTGFYNFGELVLDEGRGTLAAVVEAPQSQAAPRVLASGFDLATGTATWQRVLGDAADPRALLDTTPGAGGAILYLSLQRTDGQAEVQALDTASGVTLWTALLDGGSEGDRARNLAVHGGEVLALLDATKIVPSGTATVVRLDPDDLVGGPAEVSLASPSNVVLGLDRPQSSAAAPYLVLGSATGTSPGIALGGLVLPLEVDAYLLAMLTGPNQAPFVGTLGLLDAEGDAWARIDVPTGLDPSLAGLVLHHAFVELDSGFAPVFTSEAVSVTLVP</sequence>
<dbReference type="Proteomes" id="UP000316921">
    <property type="component" value="Chromosome"/>
</dbReference>
<dbReference type="KEGG" id="pbap:Pla133_19980"/>
<dbReference type="PANTHER" id="PTHR34512:SF30">
    <property type="entry name" value="OUTER MEMBRANE PROTEIN ASSEMBLY FACTOR BAMB"/>
    <property type="match status" value="1"/>
</dbReference>
<dbReference type="InterPro" id="IPR015943">
    <property type="entry name" value="WD40/YVTN_repeat-like_dom_sf"/>
</dbReference>
<feature type="chain" id="PRO_5021838798" description="Pyrrolo-quinoline quinone repeat domain-containing protein" evidence="1">
    <location>
        <begin position="27"/>
        <end position="1007"/>
    </location>
</feature>
<feature type="domain" description="Pyrrolo-quinoline quinone repeat" evidence="2">
    <location>
        <begin position="489"/>
        <end position="663"/>
    </location>
</feature>
<accession>A0A518BIX8</accession>
<dbReference type="PANTHER" id="PTHR34512">
    <property type="entry name" value="CELL SURFACE PROTEIN"/>
    <property type="match status" value="1"/>
</dbReference>
<evidence type="ECO:0000313" key="3">
    <source>
        <dbReference type="EMBL" id="QDU66922.1"/>
    </source>
</evidence>
<dbReference type="InterPro" id="IPR002372">
    <property type="entry name" value="PQQ_rpt_dom"/>
</dbReference>
<dbReference type="Pfam" id="PF13360">
    <property type="entry name" value="PQQ_2"/>
    <property type="match status" value="2"/>
</dbReference>
<reference evidence="3 4" key="1">
    <citation type="submission" date="2019-02" db="EMBL/GenBank/DDBJ databases">
        <title>Deep-cultivation of Planctomycetes and their phenomic and genomic characterization uncovers novel biology.</title>
        <authorList>
            <person name="Wiegand S."/>
            <person name="Jogler M."/>
            <person name="Boedeker C."/>
            <person name="Pinto D."/>
            <person name="Vollmers J."/>
            <person name="Rivas-Marin E."/>
            <person name="Kohn T."/>
            <person name="Peeters S.H."/>
            <person name="Heuer A."/>
            <person name="Rast P."/>
            <person name="Oberbeckmann S."/>
            <person name="Bunk B."/>
            <person name="Jeske O."/>
            <person name="Meyerdierks A."/>
            <person name="Storesund J.E."/>
            <person name="Kallscheuer N."/>
            <person name="Luecker S."/>
            <person name="Lage O.M."/>
            <person name="Pohl T."/>
            <person name="Merkel B.J."/>
            <person name="Hornburger P."/>
            <person name="Mueller R.-W."/>
            <person name="Bruemmer F."/>
            <person name="Labrenz M."/>
            <person name="Spormann A.M."/>
            <person name="Op den Camp H."/>
            <person name="Overmann J."/>
            <person name="Amann R."/>
            <person name="Jetten M.S.M."/>
            <person name="Mascher T."/>
            <person name="Medema M.H."/>
            <person name="Devos D.P."/>
            <person name="Kaster A.-K."/>
            <person name="Ovreas L."/>
            <person name="Rohde M."/>
            <person name="Galperin M.Y."/>
            <person name="Jogler C."/>
        </authorList>
    </citation>
    <scope>NUCLEOTIDE SEQUENCE [LARGE SCALE GENOMIC DNA]</scope>
    <source>
        <strain evidence="3 4">Pla133</strain>
    </source>
</reference>
<organism evidence="3 4">
    <name type="scientific">Engelhardtia mirabilis</name>
    <dbReference type="NCBI Taxonomy" id="2528011"/>
    <lineage>
        <taxon>Bacteria</taxon>
        <taxon>Pseudomonadati</taxon>
        <taxon>Planctomycetota</taxon>
        <taxon>Planctomycetia</taxon>
        <taxon>Planctomycetia incertae sedis</taxon>
        <taxon>Engelhardtia</taxon>
    </lineage>
</organism>